<dbReference type="OrthoDB" id="268461at2"/>
<dbReference type="InterPro" id="IPR011006">
    <property type="entry name" value="CheY-like_superfamily"/>
</dbReference>
<evidence type="ECO:0000313" key="4">
    <source>
        <dbReference type="EMBL" id="QEL15400.1"/>
    </source>
</evidence>
<dbReference type="Pfam" id="PF13181">
    <property type="entry name" value="TPR_8"/>
    <property type="match status" value="1"/>
</dbReference>
<protein>
    <submittedName>
        <fullName evidence="4">Tetratricopeptide repeat protein</fullName>
    </submittedName>
</protein>
<organism evidence="4 5">
    <name type="scientific">Limnoglobus roseus</name>
    <dbReference type="NCBI Taxonomy" id="2598579"/>
    <lineage>
        <taxon>Bacteria</taxon>
        <taxon>Pseudomonadati</taxon>
        <taxon>Planctomycetota</taxon>
        <taxon>Planctomycetia</taxon>
        <taxon>Gemmatales</taxon>
        <taxon>Gemmataceae</taxon>
        <taxon>Limnoglobus</taxon>
    </lineage>
</organism>
<dbReference type="SUPFAM" id="SSF48452">
    <property type="entry name" value="TPR-like"/>
    <property type="match status" value="1"/>
</dbReference>
<dbReference type="Gene3D" id="3.40.50.2300">
    <property type="match status" value="1"/>
</dbReference>
<dbReference type="InterPro" id="IPR050595">
    <property type="entry name" value="Bact_response_regulator"/>
</dbReference>
<reference evidence="5" key="1">
    <citation type="submission" date="2019-08" db="EMBL/GenBank/DDBJ databases">
        <title>Limnoglobus roseus gen. nov., sp. nov., a novel freshwater planctomycete with a giant genome from the family Gemmataceae.</title>
        <authorList>
            <person name="Kulichevskaya I.S."/>
            <person name="Naumoff D.G."/>
            <person name="Miroshnikov K."/>
            <person name="Ivanova A."/>
            <person name="Philippov D.A."/>
            <person name="Hakobyan A."/>
            <person name="Rijpstra I.C."/>
            <person name="Sinninghe Damste J.S."/>
            <person name="Liesack W."/>
            <person name="Dedysh S.N."/>
        </authorList>
    </citation>
    <scope>NUCLEOTIDE SEQUENCE [LARGE SCALE GENOMIC DNA]</scope>
    <source>
        <strain evidence="5">PX52</strain>
    </source>
</reference>
<dbReference type="EMBL" id="CP042425">
    <property type="protein sequence ID" value="QEL15400.1"/>
    <property type="molecule type" value="Genomic_DNA"/>
</dbReference>
<keyword evidence="5" id="KW-1185">Reference proteome</keyword>
<dbReference type="Gene3D" id="1.25.40.10">
    <property type="entry name" value="Tetratricopeptide repeat domain"/>
    <property type="match status" value="2"/>
</dbReference>
<accession>A0A5C1A9K2</accession>
<dbReference type="RefSeq" id="WP_149110220.1">
    <property type="nucleotide sequence ID" value="NZ_CP042425.1"/>
</dbReference>
<dbReference type="CDD" id="cd17574">
    <property type="entry name" value="REC_OmpR"/>
    <property type="match status" value="1"/>
</dbReference>
<keyword evidence="1 2" id="KW-0597">Phosphoprotein</keyword>
<sequence length="404" mass="43521">MPPSQTPSLLRDGITAAQAGNKVRARFVIRQVVGLEPENEIAWLWLANVAADPVEALSCLRTVLKLNPDNHHAKTGLTTAVVRTAIDAAHRKDFPTARQLLREALDIDPDNEHALLWMAGVSTYPSDSIRYLRRVLEINPNNERAKQGLAQYPVQAAWTCPLCESPGREPVPRCSHCNAVVVLDSPTAFDTPTGADETLMGRAIARLSPRAQSAPGSADAFCLGLAYLNIGRPAEAIKIFNAAATRADADANWKAQVHKLAAHWRTAPAHRPTKPDAPEGPPLVLVVDDSATVRKLVTVALQGADYRVVSLADGLQVAEALQTHGVPALAILDIIMPGMDGFQVCTLLRENPATAKVPVIFLTGKDGFFNKLRGKWAGAAEYLTKPFQPKALVEVVGKVLAAKK</sequence>
<evidence type="ECO:0000313" key="5">
    <source>
        <dbReference type="Proteomes" id="UP000324974"/>
    </source>
</evidence>
<dbReference type="Proteomes" id="UP000324974">
    <property type="component" value="Chromosome"/>
</dbReference>
<dbReference type="SMART" id="SM00448">
    <property type="entry name" value="REC"/>
    <property type="match status" value="1"/>
</dbReference>
<dbReference type="InterPro" id="IPR011990">
    <property type="entry name" value="TPR-like_helical_dom_sf"/>
</dbReference>
<evidence type="ECO:0000256" key="1">
    <source>
        <dbReference type="ARBA" id="ARBA00022553"/>
    </source>
</evidence>
<proteinExistence type="predicted"/>
<dbReference type="KEGG" id="lrs:PX52LOC_02319"/>
<dbReference type="GO" id="GO:0000160">
    <property type="term" value="P:phosphorelay signal transduction system"/>
    <property type="evidence" value="ECO:0007669"/>
    <property type="project" value="InterPro"/>
</dbReference>
<evidence type="ECO:0000256" key="2">
    <source>
        <dbReference type="PROSITE-ProRule" id="PRU00169"/>
    </source>
</evidence>
<feature type="domain" description="Response regulatory" evidence="3">
    <location>
        <begin position="283"/>
        <end position="400"/>
    </location>
</feature>
<gene>
    <name evidence="4" type="ORF">PX52LOC_02319</name>
</gene>
<dbReference type="InterPro" id="IPR019734">
    <property type="entry name" value="TPR_rpt"/>
</dbReference>
<feature type="modified residue" description="4-aspartylphosphate" evidence="2">
    <location>
        <position position="333"/>
    </location>
</feature>
<dbReference type="InterPro" id="IPR001789">
    <property type="entry name" value="Sig_transdc_resp-reg_receiver"/>
</dbReference>
<dbReference type="AlphaFoldDB" id="A0A5C1A9K2"/>
<dbReference type="PROSITE" id="PS50110">
    <property type="entry name" value="RESPONSE_REGULATORY"/>
    <property type="match status" value="1"/>
</dbReference>
<name>A0A5C1A9K2_9BACT</name>
<dbReference type="Pfam" id="PF00072">
    <property type="entry name" value="Response_reg"/>
    <property type="match status" value="1"/>
</dbReference>
<dbReference type="PANTHER" id="PTHR44591:SF3">
    <property type="entry name" value="RESPONSE REGULATORY DOMAIN-CONTAINING PROTEIN"/>
    <property type="match status" value="1"/>
</dbReference>
<evidence type="ECO:0000259" key="3">
    <source>
        <dbReference type="PROSITE" id="PS50110"/>
    </source>
</evidence>
<dbReference type="PANTHER" id="PTHR44591">
    <property type="entry name" value="STRESS RESPONSE REGULATOR PROTEIN 1"/>
    <property type="match status" value="1"/>
</dbReference>
<dbReference type="SUPFAM" id="SSF52172">
    <property type="entry name" value="CheY-like"/>
    <property type="match status" value="1"/>
</dbReference>